<proteinExistence type="predicted"/>
<evidence type="ECO:0000313" key="7">
    <source>
        <dbReference type="Proteomes" id="UP000011603"/>
    </source>
</evidence>
<evidence type="ECO:0000313" key="8">
    <source>
        <dbReference type="Proteomes" id="UP000027075"/>
    </source>
</evidence>
<geneLocation type="plasmid" evidence="2 6">
    <name>pHM500</name>
</geneLocation>
<organism evidence="2 6">
    <name type="scientific">Haloferax mediterranei (strain ATCC 33500 / DSM 1411 / JCM 8866 / NBRC 14739 / NCIMB 2177 / R-4)</name>
    <name type="common">Halobacterium mediterranei</name>
    <dbReference type="NCBI Taxonomy" id="523841"/>
    <lineage>
        <taxon>Archaea</taxon>
        <taxon>Methanobacteriati</taxon>
        <taxon>Methanobacteriota</taxon>
        <taxon>Stenosarchaea group</taxon>
        <taxon>Halobacteria</taxon>
        <taxon>Halobacteriales</taxon>
        <taxon>Haloferacaceae</taxon>
        <taxon>Haloferax</taxon>
    </lineage>
</organism>
<dbReference type="Proteomes" id="UP000011603">
    <property type="component" value="Unassembled WGS sequence"/>
</dbReference>
<dbReference type="AlphaFoldDB" id="I3RB19"/>
<evidence type="ECO:0000313" key="5">
    <source>
        <dbReference type="EMBL" id="QCQ76899.1"/>
    </source>
</evidence>
<reference evidence="2" key="1">
    <citation type="journal article" date="2012" name="Appl. Environ. Microbiol.">
        <title>Identification of the haloarchaeal phasin (PhaP) that functions in polyhydroxyalkanoate accumulation and granule formation in Haloferax mediterranei.</title>
        <authorList>
            <person name="Cai S."/>
            <person name="Cai L."/>
            <person name="Liu H."/>
            <person name="Liu X."/>
            <person name="Han J."/>
            <person name="Zhou J."/>
            <person name="Xiang H."/>
        </authorList>
    </citation>
    <scope>NUCLEOTIDE SEQUENCE</scope>
    <source>
        <strain evidence="2">CGMCC 1.2087</strain>
    </source>
</reference>
<protein>
    <submittedName>
        <fullName evidence="2">Uncharacterized protein</fullName>
    </submittedName>
</protein>
<feature type="compositionally biased region" description="Acidic residues" evidence="1">
    <location>
        <begin position="19"/>
        <end position="29"/>
    </location>
</feature>
<feature type="region of interest" description="Disordered" evidence="1">
    <location>
        <begin position="13"/>
        <end position="38"/>
    </location>
</feature>
<dbReference type="KEGG" id="hme:HFX_6307"/>
<evidence type="ECO:0000313" key="9">
    <source>
        <dbReference type="Proteomes" id="UP000299011"/>
    </source>
</evidence>
<geneLocation type="plasmid" evidence="5 9">
    <name>pHME505</name>
</geneLocation>
<reference evidence="3 8" key="4">
    <citation type="submission" date="2014-04" db="EMBL/GenBank/DDBJ databases">
        <title>Transcriptional profiles of Haloferax mediterranei on the basis of nitrogen availability.</title>
        <authorList>
            <person name="Bautista V."/>
        </authorList>
    </citation>
    <scope>NUCLEOTIDE SEQUENCE [LARGE SCALE GENOMIC DNA]</scope>
    <source>
        <strain evidence="3">ATCC 33500</strain>
        <strain evidence="8">ATCC 33500 / DSM 1411 / JCM 8866 / NBRC 14739 / NCIMB 2177 / R-4</strain>
        <plasmid evidence="3">HMPLAS1</plasmid>
        <plasmid evidence="8">Plasmid HMPLAS1</plasmid>
    </source>
</reference>
<geneLocation type="plasmid" evidence="3 8">
    <name>HMPLAS1</name>
</geneLocation>
<dbReference type="Proteomes" id="UP000027075">
    <property type="component" value="Plasmid HMPLAS1"/>
</dbReference>
<name>I3RB19_HALMT</name>
<evidence type="ECO:0000313" key="3">
    <source>
        <dbReference type="EMBL" id="AHZ24501.1"/>
    </source>
</evidence>
<keyword evidence="7" id="KW-1185">Reference proteome</keyword>
<reference evidence="2 6" key="2">
    <citation type="journal article" date="2012" name="J. Bacteriol.">
        <title>Complete genome sequence of the metabolically versatile halophilic archaeon Haloferax mediterranei, a poly(3-hydroxybutyrate-co-3-hydroxyvalerate) producer.</title>
        <authorList>
            <person name="Han J."/>
            <person name="Zhang F."/>
            <person name="Hou J."/>
            <person name="Liu X."/>
            <person name="Li M."/>
            <person name="Liu H."/>
            <person name="Cai L."/>
            <person name="Zhang B."/>
            <person name="Chen Y."/>
            <person name="Zhou J."/>
            <person name="Hu S."/>
            <person name="Xiang H."/>
        </authorList>
    </citation>
    <scope>NUCLEOTIDE SEQUENCE [LARGE SCALE GENOMIC DNA]</scope>
    <source>
        <strain evidence="6">ATCC 33500 / DSM 1411 / JCM 8866 / NBRC 14739 / NCIMB 2177 / R-4</strain>
        <strain evidence="2">CGMCC 1.2087</strain>
        <plasmid evidence="6">pHM500</plasmid>
    </source>
</reference>
<dbReference type="HOGENOM" id="CLU_1782461_0_0_2"/>
<dbReference type="PATRIC" id="fig|523841.21.peg.3626"/>
<gene>
    <name evidence="2" type="ordered locus">HFX_6307</name>
    <name evidence="3" type="ORF">BM92_16460</name>
    <name evidence="4" type="ORF">C439_18063</name>
    <name evidence="5" type="ORF">E6P09_16380</name>
</gene>
<dbReference type="OrthoDB" id="291083at2157"/>
<keyword evidence="2" id="KW-0614">Plasmid</keyword>
<reference evidence="5 9" key="6">
    <citation type="submission" date="2019-04" db="EMBL/GenBank/DDBJ databases">
        <title>Methylomes of two halophilic Archaea, Haloarcula marismortui and Haloferax mediterranei.</title>
        <authorList>
            <person name="DasSarma S."/>
            <person name="DasSarma P."/>
            <person name="DasSarma S."/>
            <person name="Fomenkov A."/>
            <person name="Vincze T."/>
            <person name="Anton B.P."/>
            <person name="Roberts R.J."/>
        </authorList>
    </citation>
    <scope>NUCLEOTIDE SEQUENCE [LARGE SCALE GENOMIC DNA]</scope>
    <source>
        <strain evidence="5">ATCC 33500</strain>
        <strain evidence="9">ATCC 33500 / DSM 1411 / JCM 8866 / NBRC 14739 / NCIMB 2177 / R-4</strain>
        <plasmid evidence="5 9">pHME505</plasmid>
    </source>
</reference>
<reference evidence="2" key="5">
    <citation type="submission" date="2014-05" db="EMBL/GenBank/DDBJ databases">
        <authorList>
            <person name="Wang L."/>
            <person name="Yang H."/>
            <person name="Xiang H."/>
        </authorList>
    </citation>
    <scope>NUCLEOTIDE SEQUENCE</scope>
    <source>
        <strain evidence="2">CGMCC 1.2087</strain>
        <plasmid evidence="2">pHM500</plasmid>
    </source>
</reference>
<dbReference type="EMBL" id="CP039140">
    <property type="protein sequence ID" value="QCQ76899.1"/>
    <property type="molecule type" value="Genomic_DNA"/>
</dbReference>
<sequence length="145" mass="15906">MISDYDRLRQYTERVGEGVSDEGVNDEGVSDGRVNAKGVDTEISDEKIHIERVGEKISDGGVNTKRVDESVRDREANTDEVDESVNDEGVDTWFAREVPSIVAGLEASQFIDPVTAETAWDLIASGCAEEALSLVLGEVDESWRE</sequence>
<dbReference type="Proteomes" id="UP000299011">
    <property type="component" value="Plasmid pHME505"/>
</dbReference>
<evidence type="ECO:0000313" key="2">
    <source>
        <dbReference type="EMBL" id="AFK21429.1"/>
    </source>
</evidence>
<evidence type="ECO:0000256" key="1">
    <source>
        <dbReference type="SAM" id="MobiDB-lite"/>
    </source>
</evidence>
<accession>I3RB19</accession>
<reference evidence="4 7" key="3">
    <citation type="journal article" date="2014" name="PLoS Genet.">
        <title>Phylogenetically driven sequencing of extremely halophilic archaea reveals strategies for static and dynamic osmo-response.</title>
        <authorList>
            <person name="Becker E.A."/>
            <person name="Seitzer P.M."/>
            <person name="Tritt A."/>
            <person name="Larsen D."/>
            <person name="Krusor M."/>
            <person name="Yao A.I."/>
            <person name="Wu D."/>
            <person name="Madern D."/>
            <person name="Eisen J.A."/>
            <person name="Darling A.E."/>
            <person name="Facciotti M.T."/>
        </authorList>
    </citation>
    <scope>NUCLEOTIDE SEQUENCE [LARGE SCALE GENOMIC DNA]</scope>
    <source>
        <strain evidence="4">ATCC 33500</strain>
        <strain evidence="7">ATCC 33500 / DSM 1411 / JCM 8866 / NBRC 14739 / NCIMB 2177 / R-4</strain>
    </source>
</reference>
<dbReference type="EMBL" id="AOLO01000015">
    <property type="protein sequence ID" value="ELZ97253.1"/>
    <property type="molecule type" value="Genomic_DNA"/>
</dbReference>
<dbReference type="GeneID" id="40158027"/>
<dbReference type="RefSeq" id="WP_004060819.1">
    <property type="nucleotide sequence ID" value="NC_017944.1"/>
</dbReference>
<evidence type="ECO:0000313" key="6">
    <source>
        <dbReference type="Proteomes" id="UP000006469"/>
    </source>
</evidence>
<dbReference type="EMBL" id="CP007554">
    <property type="protein sequence ID" value="AHZ24501.1"/>
    <property type="molecule type" value="Genomic_DNA"/>
</dbReference>
<dbReference type="Proteomes" id="UP000006469">
    <property type="component" value="Plasmid pHM500"/>
</dbReference>
<evidence type="ECO:0000313" key="4">
    <source>
        <dbReference type="EMBL" id="ELZ97253.1"/>
    </source>
</evidence>
<dbReference type="EMBL" id="CP001871">
    <property type="protein sequence ID" value="AFK21429.1"/>
    <property type="molecule type" value="Genomic_DNA"/>
</dbReference>